<keyword evidence="1" id="KW-0472">Membrane</keyword>
<gene>
    <name evidence="2" type="ORF">EAY64_09810</name>
</gene>
<comment type="caution">
    <text evidence="2">The sequence shown here is derived from an EMBL/GenBank/DDBJ whole genome shotgun (WGS) entry which is preliminary data.</text>
</comment>
<organism evidence="2 3">
    <name type="scientific">Aquitalea palustris</name>
    <dbReference type="NCBI Taxonomy" id="2480983"/>
    <lineage>
        <taxon>Bacteria</taxon>
        <taxon>Pseudomonadati</taxon>
        <taxon>Pseudomonadota</taxon>
        <taxon>Betaproteobacteria</taxon>
        <taxon>Neisseriales</taxon>
        <taxon>Chromobacteriaceae</taxon>
        <taxon>Aquitalea</taxon>
    </lineage>
</organism>
<reference evidence="2 3" key="1">
    <citation type="submission" date="2018-10" db="EMBL/GenBank/DDBJ databases">
        <title>Draft genome sequence of Aquitalea MWU14-2217 isolated from a wild cranberry bog in Provincetown, Massachusetts.</title>
        <authorList>
            <person name="Ebadzadsahrai G."/>
            <person name="Soby S."/>
        </authorList>
    </citation>
    <scope>NUCLEOTIDE SEQUENCE [LARGE SCALE GENOMIC DNA]</scope>
    <source>
        <strain evidence="2 3">MWU14-2217</strain>
    </source>
</reference>
<keyword evidence="1" id="KW-0812">Transmembrane</keyword>
<sequence length="90" mass="10521">MVFFPGFYSLCIFPGKAISFNDLPAIFRAADALICCLKYYSLWCFIKRMIRIIRPATLVKFIQYKDLTTLDIVVNGLLFKKMPFFYRMAA</sequence>
<accession>A0A454JIQ4</accession>
<evidence type="ECO:0000313" key="2">
    <source>
        <dbReference type="EMBL" id="RMC97972.1"/>
    </source>
</evidence>
<keyword evidence="3" id="KW-1185">Reference proteome</keyword>
<dbReference type="EMBL" id="RFAR01000038">
    <property type="protein sequence ID" value="RMC97972.1"/>
    <property type="molecule type" value="Genomic_DNA"/>
</dbReference>
<dbReference type="AlphaFoldDB" id="A0A454JIQ4"/>
<evidence type="ECO:0000256" key="1">
    <source>
        <dbReference type="SAM" id="Phobius"/>
    </source>
</evidence>
<proteinExistence type="predicted"/>
<protein>
    <submittedName>
        <fullName evidence="2">Uncharacterized protein</fullName>
    </submittedName>
</protein>
<dbReference type="Proteomes" id="UP000274139">
    <property type="component" value="Unassembled WGS sequence"/>
</dbReference>
<name>A0A454JIQ4_9NEIS</name>
<evidence type="ECO:0000313" key="3">
    <source>
        <dbReference type="Proteomes" id="UP000274139"/>
    </source>
</evidence>
<feature type="transmembrane region" description="Helical" evidence="1">
    <location>
        <begin position="27"/>
        <end position="46"/>
    </location>
</feature>
<keyword evidence="1" id="KW-1133">Transmembrane helix</keyword>